<dbReference type="EMBL" id="LR828257">
    <property type="protein sequence ID" value="CAD0339084.1"/>
    <property type="molecule type" value="Genomic_DNA"/>
</dbReference>
<dbReference type="AlphaFoldDB" id="A0A6V7DR70"/>
<accession>A0A6V7DR70</accession>
<name>A0A6V7DR70_9XANT</name>
<reference evidence="1 2" key="1">
    <citation type="submission" date="2020-07" db="EMBL/GenBank/DDBJ databases">
        <authorList>
            <person name="Pothier F. J."/>
        </authorList>
    </citation>
    <scope>NUCLEOTIDE SEQUENCE [LARGE SCALE GENOMIC DNA]</scope>
    <source>
        <strain evidence="1 2">CFBP 498</strain>
    </source>
</reference>
<dbReference type="Proteomes" id="UP000515406">
    <property type="component" value="Chromosome"/>
</dbReference>
<proteinExistence type="predicted"/>
<protein>
    <submittedName>
        <fullName evidence="1">Uncharacterized protein</fullName>
    </submittedName>
</protein>
<evidence type="ECO:0000313" key="2">
    <source>
        <dbReference type="Proteomes" id="UP000515406"/>
    </source>
</evidence>
<gene>
    <name evidence="1" type="ORF">CFBP498_26370</name>
</gene>
<sequence>MWLGIPVALVTLFLGCGAILSNTPEGEQRSRERLAIELCEKDLSRVKEDPRSTPSTVGFVMDACAKMRNDFSTKWGRSP</sequence>
<evidence type="ECO:0000313" key="1">
    <source>
        <dbReference type="EMBL" id="CAD0339095.1"/>
    </source>
</evidence>
<keyword evidence="2" id="KW-1185">Reference proteome</keyword>
<organism evidence="1 2">
    <name type="scientific">Xanthomonas hortorum pv. vitians</name>
    <dbReference type="NCBI Taxonomy" id="83224"/>
    <lineage>
        <taxon>Bacteria</taxon>
        <taxon>Pseudomonadati</taxon>
        <taxon>Pseudomonadota</taxon>
        <taxon>Gammaproteobacteria</taxon>
        <taxon>Lysobacterales</taxon>
        <taxon>Lysobacteraceae</taxon>
        <taxon>Xanthomonas</taxon>
    </lineage>
</organism>
<dbReference type="EMBL" id="LR828257">
    <property type="protein sequence ID" value="CAD0339095.1"/>
    <property type="molecule type" value="Genomic_DNA"/>
</dbReference>